<dbReference type="AlphaFoldDB" id="M3ABF8"/>
<feature type="transmembrane region" description="Helical" evidence="5">
    <location>
        <begin position="103"/>
        <end position="121"/>
    </location>
</feature>
<keyword evidence="5" id="KW-0813">Transport</keyword>
<feature type="transmembrane region" description="Helical" evidence="5">
    <location>
        <begin position="158"/>
        <end position="182"/>
    </location>
</feature>
<feature type="transmembrane region" description="Helical" evidence="5">
    <location>
        <begin position="371"/>
        <end position="394"/>
    </location>
</feature>
<dbReference type="Pfam" id="PF00361">
    <property type="entry name" value="Proton_antipo_M"/>
    <property type="match status" value="1"/>
</dbReference>
<feature type="transmembrane region" description="Helical" evidence="5">
    <location>
        <begin position="38"/>
        <end position="56"/>
    </location>
</feature>
<feature type="domain" description="NADH:quinone oxidoreductase/Mrp antiporter transmembrane" evidence="7">
    <location>
        <begin position="123"/>
        <end position="421"/>
    </location>
</feature>
<dbReference type="GO" id="GO:0005886">
    <property type="term" value="C:plasma membrane"/>
    <property type="evidence" value="ECO:0007669"/>
    <property type="project" value="UniProtKB-SubCell"/>
</dbReference>
<comment type="catalytic activity">
    <reaction evidence="5">
        <text>a quinone + NADH + 5 H(+)(in) = a quinol + NAD(+) + 4 H(+)(out)</text>
        <dbReference type="Rhea" id="RHEA:57888"/>
        <dbReference type="ChEBI" id="CHEBI:15378"/>
        <dbReference type="ChEBI" id="CHEBI:24646"/>
        <dbReference type="ChEBI" id="CHEBI:57540"/>
        <dbReference type="ChEBI" id="CHEBI:57945"/>
        <dbReference type="ChEBI" id="CHEBI:132124"/>
    </reaction>
</comment>
<feature type="transmembrane region" description="Helical" evidence="5">
    <location>
        <begin position="330"/>
        <end position="350"/>
    </location>
</feature>
<dbReference type="PRINTS" id="PR01434">
    <property type="entry name" value="NADHDHGNASE5"/>
</dbReference>
<evidence type="ECO:0000256" key="6">
    <source>
        <dbReference type="RuleBase" id="RU000320"/>
    </source>
</evidence>
<keyword evidence="9" id="KW-1185">Reference proteome</keyword>
<dbReference type="GO" id="GO:0050136">
    <property type="term" value="F:NADH dehydrogenase (quinone) (non-electrogenic) activity"/>
    <property type="evidence" value="ECO:0007669"/>
    <property type="project" value="UniProtKB-UniRule"/>
</dbReference>
<evidence type="ECO:0000256" key="3">
    <source>
        <dbReference type="ARBA" id="ARBA00022989"/>
    </source>
</evidence>
<reference evidence="8 9" key="1">
    <citation type="journal article" date="2014" name="Genome Announc.">
        <title>Draft Genome Sequence of Magnetospirillum sp. Strain SO-1, a Freshwater Magnetotactic Bacterium Isolated from the Ol'khovka River, Russia.</title>
        <authorList>
            <person name="Grouzdev D.S."/>
            <person name="Dziuba M.V."/>
            <person name="Sukhacheva M.S."/>
            <person name="Mardanov A.V."/>
            <person name="Beletskiy A.V."/>
            <person name="Kuznetsov B.B."/>
            <person name="Skryabin K.G."/>
        </authorList>
    </citation>
    <scope>NUCLEOTIDE SEQUENCE [LARGE SCALE GENOMIC DNA]</scope>
    <source>
        <strain evidence="8 9">SO-1</strain>
    </source>
</reference>
<comment type="subcellular location">
    <subcellularLocation>
        <location evidence="5">Cell membrane</location>
        <topology evidence="5">Multi-pass membrane protein</topology>
    </subcellularLocation>
    <subcellularLocation>
        <location evidence="1">Endomembrane system</location>
        <topology evidence="1">Multi-pass membrane protein</topology>
    </subcellularLocation>
    <subcellularLocation>
        <location evidence="6">Membrane</location>
        <topology evidence="6">Multi-pass membrane protein</topology>
    </subcellularLocation>
</comment>
<dbReference type="Proteomes" id="UP000011744">
    <property type="component" value="Unassembled WGS sequence"/>
</dbReference>
<feature type="transmembrane region" description="Helical" evidence="5">
    <location>
        <begin position="208"/>
        <end position="231"/>
    </location>
</feature>
<protein>
    <recommendedName>
        <fullName evidence="5">NADH-quinone oxidoreductase subunit N</fullName>
        <ecNumber evidence="5">7.1.1.-</ecNumber>
    </recommendedName>
    <alternativeName>
        <fullName evidence="5">NADH dehydrogenase I subunit N</fullName>
    </alternativeName>
    <alternativeName>
        <fullName evidence="5">NDH-1 subunit N</fullName>
    </alternativeName>
</protein>
<evidence type="ECO:0000313" key="8">
    <source>
        <dbReference type="EMBL" id="EME69844.1"/>
    </source>
</evidence>
<keyword evidence="5 8" id="KW-0830">Ubiquinone</keyword>
<feature type="transmembrane region" description="Helical" evidence="5">
    <location>
        <begin position="302"/>
        <end position="324"/>
    </location>
</feature>
<dbReference type="NCBIfam" id="NF004440">
    <property type="entry name" value="PRK05777.1-3"/>
    <property type="match status" value="1"/>
</dbReference>
<keyword evidence="4 5" id="KW-0472">Membrane</keyword>
<evidence type="ECO:0000256" key="1">
    <source>
        <dbReference type="ARBA" id="ARBA00004127"/>
    </source>
</evidence>
<sequence length="487" mass="51751">MIQTSDLVPVLPEIFIALAGLALLMLGVFRKEDSTKSVSVLVILAFGAAMVLVSSLGAERLTAFNGLFVADRFAGFAKGLVLVASAIALAMSLPYLEREKIGRFEYPVLVLFATLGMMMMISANDFIALYLGLELQSLSLYVLAAYNRDNAKATEAGLKYFVLGSLASGLLLYGISLLYGFAGTTSFEGLANLFAGGHEHPVKPNMGVIAGLVFVLAGLSFKVSAVPFHMWAPDVYEGAPTPVTSFFAVAPKIAALCLLTRVMTGPFADLVEQWRQVVTFIAIGSMFVGAFAAVVQTNIKRLMAYSSIGHVGFVLVGIAAGSTLGIQGVLIYLAIYLFMNVGVFAVVLSMRQKGRLVEGIDDLAGLSKTHPMMAFVMAVLMFSMAGVPPLAGFWGKFYVFMAAVEAGQFTLAIIGLLSSVVSAYYYLRIIKVMYFDEPVEAFDKPVGASMSLVMAVSTIVILAFTLIPAPLVTSAKAAAQVLFPAAG</sequence>
<keyword evidence="2 5" id="KW-0812">Transmembrane</keyword>
<dbReference type="NCBIfam" id="TIGR01770">
    <property type="entry name" value="NDH_I_N"/>
    <property type="match status" value="1"/>
</dbReference>
<proteinExistence type="inferred from homology"/>
<evidence type="ECO:0000256" key="4">
    <source>
        <dbReference type="ARBA" id="ARBA00023136"/>
    </source>
</evidence>
<keyword evidence="5" id="KW-1003">Cell membrane</keyword>
<feature type="transmembrane region" description="Helical" evidence="5">
    <location>
        <begin position="243"/>
        <end position="262"/>
    </location>
</feature>
<dbReference type="HAMAP" id="MF_00445">
    <property type="entry name" value="NDH1_NuoN_1"/>
    <property type="match status" value="1"/>
</dbReference>
<dbReference type="PANTHER" id="PTHR22773">
    <property type="entry name" value="NADH DEHYDROGENASE"/>
    <property type="match status" value="1"/>
</dbReference>
<feature type="transmembrane region" description="Helical" evidence="5">
    <location>
        <begin position="127"/>
        <end position="146"/>
    </location>
</feature>
<dbReference type="InterPro" id="IPR010096">
    <property type="entry name" value="NADH-Q_OxRdtase_suN/2"/>
</dbReference>
<keyword evidence="5" id="KW-0874">Quinone</keyword>
<evidence type="ECO:0000256" key="2">
    <source>
        <dbReference type="ARBA" id="ARBA00022692"/>
    </source>
</evidence>
<comment type="subunit">
    <text evidence="5">NDH-1 is composed of 14 different subunits. Subunits NuoA, H, J, K, L, M, N constitute the membrane sector of the complex.</text>
</comment>
<dbReference type="EC" id="7.1.1.-" evidence="5"/>
<dbReference type="OrthoDB" id="9811718at2"/>
<gene>
    <name evidence="5" type="primary">nuoN</name>
    <name evidence="8" type="ORF">H261_11204</name>
</gene>
<evidence type="ECO:0000313" key="9">
    <source>
        <dbReference type="Proteomes" id="UP000011744"/>
    </source>
</evidence>
<comment type="caution">
    <text evidence="8">The sequence shown here is derived from an EMBL/GenBank/DDBJ whole genome shotgun (WGS) entry which is preliminary data.</text>
</comment>
<feature type="transmembrane region" description="Helical" evidence="5">
    <location>
        <begin position="406"/>
        <end position="427"/>
    </location>
</feature>
<organism evidence="8 9">
    <name type="scientific">Paramagnetospirillum caucaseum</name>
    <dbReference type="NCBI Taxonomy" id="1244869"/>
    <lineage>
        <taxon>Bacteria</taxon>
        <taxon>Pseudomonadati</taxon>
        <taxon>Pseudomonadota</taxon>
        <taxon>Alphaproteobacteria</taxon>
        <taxon>Rhodospirillales</taxon>
        <taxon>Magnetospirillaceae</taxon>
        <taxon>Paramagnetospirillum</taxon>
    </lineage>
</organism>
<dbReference type="EMBL" id="AONQ01000026">
    <property type="protein sequence ID" value="EME69844.1"/>
    <property type="molecule type" value="Genomic_DNA"/>
</dbReference>
<dbReference type="PATRIC" id="fig|1244869.3.peg.2259"/>
<feature type="transmembrane region" description="Helical" evidence="5">
    <location>
        <begin position="76"/>
        <end position="96"/>
    </location>
</feature>
<feature type="transmembrane region" description="Helical" evidence="5">
    <location>
        <begin position="448"/>
        <end position="467"/>
    </location>
</feature>
<dbReference type="GO" id="GO:0008137">
    <property type="term" value="F:NADH dehydrogenase (ubiquinone) activity"/>
    <property type="evidence" value="ECO:0007669"/>
    <property type="project" value="InterPro"/>
</dbReference>
<keyword evidence="8" id="KW-0560">Oxidoreductase</keyword>
<feature type="transmembrane region" description="Helical" evidence="5">
    <location>
        <begin position="274"/>
        <end position="295"/>
    </location>
</feature>
<dbReference type="STRING" id="1244869.H261_11204"/>
<accession>M3ABF8</accession>
<dbReference type="GO" id="GO:0012505">
    <property type="term" value="C:endomembrane system"/>
    <property type="evidence" value="ECO:0007669"/>
    <property type="project" value="UniProtKB-SubCell"/>
</dbReference>
<evidence type="ECO:0000259" key="7">
    <source>
        <dbReference type="Pfam" id="PF00361"/>
    </source>
</evidence>
<keyword evidence="5" id="KW-0520">NAD</keyword>
<evidence type="ECO:0000256" key="5">
    <source>
        <dbReference type="HAMAP-Rule" id="MF_00445"/>
    </source>
</evidence>
<name>M3ABF8_9PROT</name>
<feature type="transmembrane region" description="Helical" evidence="5">
    <location>
        <begin position="6"/>
        <end position="26"/>
    </location>
</feature>
<dbReference type="RefSeq" id="WP_008617464.1">
    <property type="nucleotide sequence ID" value="NZ_AONQ01000026.1"/>
</dbReference>
<dbReference type="GO" id="GO:0042773">
    <property type="term" value="P:ATP synthesis coupled electron transport"/>
    <property type="evidence" value="ECO:0007669"/>
    <property type="project" value="InterPro"/>
</dbReference>
<dbReference type="eggNOG" id="COG1007">
    <property type="taxonomic scope" value="Bacteria"/>
</dbReference>
<dbReference type="InterPro" id="IPR001750">
    <property type="entry name" value="ND/Mrp_TM"/>
</dbReference>
<keyword evidence="5" id="KW-1278">Translocase</keyword>
<comment type="similarity">
    <text evidence="5">Belongs to the complex I subunit 2 family.</text>
</comment>
<dbReference type="GO" id="GO:0048038">
    <property type="term" value="F:quinone binding"/>
    <property type="evidence" value="ECO:0007669"/>
    <property type="project" value="UniProtKB-KW"/>
</dbReference>
<keyword evidence="3 5" id="KW-1133">Transmembrane helix</keyword>
<comment type="function">
    <text evidence="5">NDH-1 shuttles electrons from NADH, via FMN and iron-sulfur (Fe-S) centers, to quinones in the respiratory chain. The immediate electron acceptor for the enzyme in this species is believed to be ubiquinone. Couples the redox reaction to proton translocation (for every two electrons transferred, four hydrogen ions are translocated across the cytoplasmic membrane), and thus conserves the redox energy in a proton gradient.</text>
</comment>